<dbReference type="InterPro" id="IPR020904">
    <property type="entry name" value="Sc_DH/Rdtase_CS"/>
</dbReference>
<proteinExistence type="inferred from homology"/>
<accession>A0A2U1Q6P5</accession>
<evidence type="ECO:0000313" key="4">
    <source>
        <dbReference type="Proteomes" id="UP000245207"/>
    </source>
</evidence>
<keyword evidence="4" id="KW-1185">Reference proteome</keyword>
<dbReference type="PANTHER" id="PTHR43180">
    <property type="entry name" value="3-OXOACYL-(ACYL-CARRIER-PROTEIN) REDUCTASE (AFU_ORTHOLOGUE AFUA_6G11210)"/>
    <property type="match status" value="1"/>
</dbReference>
<dbReference type="AlphaFoldDB" id="A0A2U1Q6P5"/>
<dbReference type="FunFam" id="3.40.50.720:FF:000084">
    <property type="entry name" value="Short-chain dehydrogenase reductase"/>
    <property type="match status" value="1"/>
</dbReference>
<dbReference type="InterPro" id="IPR002347">
    <property type="entry name" value="SDR_fam"/>
</dbReference>
<dbReference type="Proteomes" id="UP000245207">
    <property type="component" value="Unassembled WGS sequence"/>
</dbReference>
<dbReference type="OrthoDB" id="294295at2759"/>
<dbReference type="NCBIfam" id="NF005559">
    <property type="entry name" value="PRK07231.1"/>
    <property type="match status" value="1"/>
</dbReference>
<name>A0A2U1Q6P5_ARTAN</name>
<sequence>MATITQRLAGKVALITGAAGGLGECTAKLFAKHGAQVIVADIQDQLGKGVCEAIGSSNSKFVHCDVSKEEDVKNAVDVAVATYGKLDIIFNNAAILDPYKSNVVDIEKGDFERSLSVNLTGVFLGMKHAARVMVPRQSGSIISTCSIASQLSGMSSHAYSASKYGVVGLTKNMAVELGQFGIRVNCLSPSGMFTPMIKHNINVTQEDFEKTFNSTGILKGVTLKADDVADSALFLVSDDAKYITGQNLIIDGGYTIASPLNMFTRSEKS</sequence>
<dbReference type="InterPro" id="IPR036291">
    <property type="entry name" value="NAD(P)-bd_dom_sf"/>
</dbReference>
<dbReference type="PANTHER" id="PTHR43180:SF50">
    <property type="entry name" value="SHORT CHAIN DEHYDROGENASE"/>
    <property type="match status" value="1"/>
</dbReference>
<dbReference type="Gene3D" id="3.40.50.720">
    <property type="entry name" value="NAD(P)-binding Rossmann-like Domain"/>
    <property type="match status" value="1"/>
</dbReference>
<dbReference type="Pfam" id="PF13561">
    <property type="entry name" value="adh_short_C2"/>
    <property type="match status" value="1"/>
</dbReference>
<evidence type="ECO:0000256" key="2">
    <source>
        <dbReference type="ARBA" id="ARBA00023002"/>
    </source>
</evidence>
<protein>
    <submittedName>
        <fullName evidence="3">Glucose/ribitol dehydrogenase</fullName>
    </submittedName>
</protein>
<comment type="caution">
    <text evidence="3">The sequence shown here is derived from an EMBL/GenBank/DDBJ whole genome shotgun (WGS) entry which is preliminary data.</text>
</comment>
<keyword evidence="2" id="KW-0560">Oxidoreductase</keyword>
<organism evidence="3 4">
    <name type="scientific">Artemisia annua</name>
    <name type="common">Sweet wormwood</name>
    <dbReference type="NCBI Taxonomy" id="35608"/>
    <lineage>
        <taxon>Eukaryota</taxon>
        <taxon>Viridiplantae</taxon>
        <taxon>Streptophyta</taxon>
        <taxon>Embryophyta</taxon>
        <taxon>Tracheophyta</taxon>
        <taxon>Spermatophyta</taxon>
        <taxon>Magnoliopsida</taxon>
        <taxon>eudicotyledons</taxon>
        <taxon>Gunneridae</taxon>
        <taxon>Pentapetalae</taxon>
        <taxon>asterids</taxon>
        <taxon>campanulids</taxon>
        <taxon>Asterales</taxon>
        <taxon>Asteraceae</taxon>
        <taxon>Asteroideae</taxon>
        <taxon>Anthemideae</taxon>
        <taxon>Artemisiinae</taxon>
        <taxon>Artemisia</taxon>
    </lineage>
</organism>
<dbReference type="SUPFAM" id="SSF51735">
    <property type="entry name" value="NAD(P)-binding Rossmann-fold domains"/>
    <property type="match status" value="1"/>
</dbReference>
<dbReference type="EMBL" id="PKPP01000369">
    <property type="protein sequence ID" value="PWA93668.1"/>
    <property type="molecule type" value="Genomic_DNA"/>
</dbReference>
<dbReference type="PRINTS" id="PR00081">
    <property type="entry name" value="GDHRDH"/>
</dbReference>
<dbReference type="PROSITE" id="PS00061">
    <property type="entry name" value="ADH_SHORT"/>
    <property type="match status" value="1"/>
</dbReference>
<dbReference type="PRINTS" id="PR00080">
    <property type="entry name" value="SDRFAMILY"/>
</dbReference>
<evidence type="ECO:0000313" key="3">
    <source>
        <dbReference type="EMBL" id="PWA93668.1"/>
    </source>
</evidence>
<dbReference type="GO" id="GO:0016616">
    <property type="term" value="F:oxidoreductase activity, acting on the CH-OH group of donors, NAD or NADP as acceptor"/>
    <property type="evidence" value="ECO:0007669"/>
    <property type="project" value="UniProtKB-ARBA"/>
</dbReference>
<evidence type="ECO:0000256" key="1">
    <source>
        <dbReference type="ARBA" id="ARBA00006484"/>
    </source>
</evidence>
<reference evidence="3 4" key="1">
    <citation type="journal article" date="2018" name="Mol. Plant">
        <title>The genome of Artemisia annua provides insight into the evolution of Asteraceae family and artemisinin biosynthesis.</title>
        <authorList>
            <person name="Shen Q."/>
            <person name="Zhang L."/>
            <person name="Liao Z."/>
            <person name="Wang S."/>
            <person name="Yan T."/>
            <person name="Shi P."/>
            <person name="Liu M."/>
            <person name="Fu X."/>
            <person name="Pan Q."/>
            <person name="Wang Y."/>
            <person name="Lv Z."/>
            <person name="Lu X."/>
            <person name="Zhang F."/>
            <person name="Jiang W."/>
            <person name="Ma Y."/>
            <person name="Chen M."/>
            <person name="Hao X."/>
            <person name="Li L."/>
            <person name="Tang Y."/>
            <person name="Lv G."/>
            <person name="Zhou Y."/>
            <person name="Sun X."/>
            <person name="Brodelius P.E."/>
            <person name="Rose J.K.C."/>
            <person name="Tang K."/>
        </authorList>
    </citation>
    <scope>NUCLEOTIDE SEQUENCE [LARGE SCALE GENOMIC DNA]</scope>
    <source>
        <strain evidence="4">cv. Huhao1</strain>
        <tissue evidence="3">Leaf</tissue>
    </source>
</reference>
<dbReference type="STRING" id="35608.A0A2U1Q6P5"/>
<gene>
    <name evidence="3" type="ORF">CTI12_AA068300</name>
</gene>
<comment type="similarity">
    <text evidence="1">Belongs to the short-chain dehydrogenases/reductases (SDR) family.</text>
</comment>